<gene>
    <name evidence="1" type="ORF">DRP44_08605</name>
</gene>
<protein>
    <recommendedName>
        <fullName evidence="3">Cof-type HAD-IIB family hydrolase</fullName>
    </recommendedName>
</protein>
<reference evidence="1 2" key="1">
    <citation type="submission" date="2018-06" db="EMBL/GenBank/DDBJ databases">
        <title>Extensive metabolic versatility and redundancy in microbially diverse, dynamic hydrothermal sediments.</title>
        <authorList>
            <person name="Dombrowski N."/>
            <person name="Teske A."/>
            <person name="Baker B.J."/>
        </authorList>
    </citation>
    <scope>NUCLEOTIDE SEQUENCE [LARGE SCALE GENOMIC DNA]</scope>
    <source>
        <strain evidence="1">B35_G9</strain>
    </source>
</reference>
<comment type="caution">
    <text evidence="1">The sequence shown here is derived from an EMBL/GenBank/DDBJ whole genome shotgun (WGS) entry which is preliminary data.</text>
</comment>
<name>A0A660S420_UNCT6</name>
<dbReference type="PROSITE" id="PS01228">
    <property type="entry name" value="COF_1"/>
    <property type="match status" value="1"/>
</dbReference>
<dbReference type="NCBIfam" id="TIGR01484">
    <property type="entry name" value="HAD-SF-IIB"/>
    <property type="match status" value="1"/>
</dbReference>
<dbReference type="Gene3D" id="3.40.50.1000">
    <property type="entry name" value="HAD superfamily/HAD-like"/>
    <property type="match status" value="1"/>
</dbReference>
<dbReference type="InterPro" id="IPR023214">
    <property type="entry name" value="HAD_sf"/>
</dbReference>
<dbReference type="GO" id="GO:0000287">
    <property type="term" value="F:magnesium ion binding"/>
    <property type="evidence" value="ECO:0007669"/>
    <property type="project" value="TreeGrafter"/>
</dbReference>
<dbReference type="PANTHER" id="PTHR10000">
    <property type="entry name" value="PHOSPHOSERINE PHOSPHATASE"/>
    <property type="match status" value="1"/>
</dbReference>
<organism evidence="1 2">
    <name type="scientific">candidate division TA06 bacterium</name>
    <dbReference type="NCBI Taxonomy" id="2250710"/>
    <lineage>
        <taxon>Bacteria</taxon>
        <taxon>Bacteria division TA06</taxon>
    </lineage>
</organism>
<dbReference type="NCBIfam" id="TIGR00099">
    <property type="entry name" value="Cof-subfamily"/>
    <property type="match status" value="1"/>
</dbReference>
<dbReference type="AlphaFoldDB" id="A0A660S420"/>
<evidence type="ECO:0008006" key="3">
    <source>
        <dbReference type="Google" id="ProtNLM"/>
    </source>
</evidence>
<dbReference type="GO" id="GO:0005829">
    <property type="term" value="C:cytosol"/>
    <property type="evidence" value="ECO:0007669"/>
    <property type="project" value="TreeGrafter"/>
</dbReference>
<dbReference type="Pfam" id="PF08282">
    <property type="entry name" value="Hydrolase_3"/>
    <property type="match status" value="1"/>
</dbReference>
<dbReference type="Proteomes" id="UP000282321">
    <property type="component" value="Unassembled WGS sequence"/>
</dbReference>
<proteinExistence type="predicted"/>
<dbReference type="EMBL" id="QNBC01000180">
    <property type="protein sequence ID" value="RKX64239.1"/>
    <property type="molecule type" value="Genomic_DNA"/>
</dbReference>
<dbReference type="SUPFAM" id="SSF56784">
    <property type="entry name" value="HAD-like"/>
    <property type="match status" value="1"/>
</dbReference>
<accession>A0A660S420</accession>
<dbReference type="GO" id="GO:0016791">
    <property type="term" value="F:phosphatase activity"/>
    <property type="evidence" value="ECO:0007669"/>
    <property type="project" value="TreeGrafter"/>
</dbReference>
<evidence type="ECO:0000313" key="1">
    <source>
        <dbReference type="EMBL" id="RKX64239.1"/>
    </source>
</evidence>
<evidence type="ECO:0000313" key="2">
    <source>
        <dbReference type="Proteomes" id="UP000282321"/>
    </source>
</evidence>
<dbReference type="InterPro" id="IPR000150">
    <property type="entry name" value="Cof"/>
</dbReference>
<dbReference type="InterPro" id="IPR006379">
    <property type="entry name" value="HAD-SF_hydro_IIB"/>
</dbReference>
<dbReference type="PANTHER" id="PTHR10000:SF8">
    <property type="entry name" value="HAD SUPERFAMILY HYDROLASE-LIKE, TYPE 3"/>
    <property type="match status" value="1"/>
</dbReference>
<dbReference type="InterPro" id="IPR036412">
    <property type="entry name" value="HAD-like_sf"/>
</dbReference>
<dbReference type="Gene3D" id="3.30.1240.10">
    <property type="match status" value="1"/>
</dbReference>
<sequence>MRKIGLIAIDLDGTLLSSENNMRISERNVKALEKALGKGIKVAIITGRNYLSAKNVLENSGSDALKRVPLSLQNGSILVEGSTNKILKGYDLKKDVALAIMKDMKNNGVDIMVYDSIKRGISIFVEDKPYNRAIEIYLKNRIEIINHDKTVVKVKNLFNTIRFNPIQLATIDTEEKVDNLIEIITRKYNGVVKVQKTVSYLDDGSWWWFEVFNKSCSKSRGLKDICSIFNLSLEEAAYIGDNYNDIEAMEVAGMSIAVDNAPEDIKRICDYVVASNNENGVAEAIEMILERNV</sequence>